<dbReference type="VEuPathDB" id="FungiDB:HpaG803674"/>
<evidence type="ECO:0008006" key="4">
    <source>
        <dbReference type="Google" id="ProtNLM"/>
    </source>
</evidence>
<organism evidence="2 3">
    <name type="scientific">Hyaloperonospora arabidopsidis (strain Emoy2)</name>
    <name type="common">Downy mildew agent</name>
    <name type="synonym">Peronospora arabidopsidis</name>
    <dbReference type="NCBI Taxonomy" id="559515"/>
    <lineage>
        <taxon>Eukaryota</taxon>
        <taxon>Sar</taxon>
        <taxon>Stramenopiles</taxon>
        <taxon>Oomycota</taxon>
        <taxon>Peronosporomycetes</taxon>
        <taxon>Peronosporales</taxon>
        <taxon>Peronosporaceae</taxon>
        <taxon>Hyaloperonospora</taxon>
    </lineage>
</organism>
<evidence type="ECO:0000313" key="3">
    <source>
        <dbReference type="Proteomes" id="UP000011713"/>
    </source>
</evidence>
<reference evidence="3" key="1">
    <citation type="journal article" date="2010" name="Science">
        <title>Signatures of adaptation to obligate biotrophy in the Hyaloperonospora arabidopsidis genome.</title>
        <authorList>
            <person name="Baxter L."/>
            <person name="Tripathy S."/>
            <person name="Ishaque N."/>
            <person name="Boot N."/>
            <person name="Cabral A."/>
            <person name="Kemen E."/>
            <person name="Thines M."/>
            <person name="Ah-Fong A."/>
            <person name="Anderson R."/>
            <person name="Badejoko W."/>
            <person name="Bittner-Eddy P."/>
            <person name="Boore J.L."/>
            <person name="Chibucos M.C."/>
            <person name="Coates M."/>
            <person name="Dehal P."/>
            <person name="Delehaunty K."/>
            <person name="Dong S."/>
            <person name="Downton P."/>
            <person name="Dumas B."/>
            <person name="Fabro G."/>
            <person name="Fronick C."/>
            <person name="Fuerstenberg S.I."/>
            <person name="Fulton L."/>
            <person name="Gaulin E."/>
            <person name="Govers F."/>
            <person name="Hughes L."/>
            <person name="Humphray S."/>
            <person name="Jiang R.H."/>
            <person name="Judelson H."/>
            <person name="Kamoun S."/>
            <person name="Kyung K."/>
            <person name="Meijer H."/>
            <person name="Minx P."/>
            <person name="Morris P."/>
            <person name="Nelson J."/>
            <person name="Phuntumart V."/>
            <person name="Qutob D."/>
            <person name="Rehmany A."/>
            <person name="Rougon-Cardoso A."/>
            <person name="Ryden P."/>
            <person name="Torto-Alalibo T."/>
            <person name="Studholme D."/>
            <person name="Wang Y."/>
            <person name="Win J."/>
            <person name="Wood J."/>
            <person name="Clifton S.W."/>
            <person name="Rogers J."/>
            <person name="Van den Ackerveken G."/>
            <person name="Jones J.D."/>
            <person name="McDowell J.M."/>
            <person name="Beynon J."/>
            <person name="Tyler B.M."/>
        </authorList>
    </citation>
    <scope>NUCLEOTIDE SEQUENCE [LARGE SCALE GENOMIC DNA]</scope>
    <source>
        <strain evidence="3">Emoy2</strain>
    </source>
</reference>
<reference evidence="2" key="2">
    <citation type="submission" date="2015-06" db="UniProtKB">
        <authorList>
            <consortium name="EnsemblProtists"/>
        </authorList>
    </citation>
    <scope>IDENTIFICATION</scope>
    <source>
        <strain evidence="2">Emoy2</strain>
    </source>
</reference>
<dbReference type="eggNOG" id="ENOG502QQ1F">
    <property type="taxonomic scope" value="Eukaryota"/>
</dbReference>
<dbReference type="Proteomes" id="UP000011713">
    <property type="component" value="Unassembled WGS sequence"/>
</dbReference>
<keyword evidence="3" id="KW-1185">Reference proteome</keyword>
<dbReference type="AlphaFoldDB" id="M4BBL1"/>
<evidence type="ECO:0000313" key="2">
    <source>
        <dbReference type="EnsemblProtists" id="HpaP803674"/>
    </source>
</evidence>
<sequence length="483" mass="54567">MLIGPARNNQLSRSTRHKWKRLLDCFMIQYGGQGVSVARQYYLAQMRSAETPLEYLHRLNEAAKNVKIAVKEEILPTSATRREHVEHFIATLEDRDLAKQLTPLRLMNVYEVEETLRACQRMENRQMKAPIGLNKFHRRTTASSNPMSSKAARAVRAVREKVESSGSGSDSTKSDEDVDRHRVACPRNMLEYFRPRWRRCYIWKLSSVKRVNDYARSPVRMELDIAQGNRAGIGSIILPENGSSKQKATGNINNKKATMLFDSGAEVLILDTTFALKPTEHYVCQTDTMYVWQTHEAINLNDQHVVIPVGKSTEIVYANRGQDRPGETIEDVKVTATEDIRYVVADPLRKRSSHQPDAISIEDGELQEQADQLVENYEKVRIDTSAEREKTVRSPAVNEAIDTMNEIDRVGNLPTPTDASRAESRTTSAMELIQSINSPAISQTGLRAKIHMEVLPEVDVSGANPVAQRSGLWLPNFERNSPI</sequence>
<dbReference type="InParanoid" id="M4BBL1"/>
<evidence type="ECO:0000256" key="1">
    <source>
        <dbReference type="SAM" id="MobiDB-lite"/>
    </source>
</evidence>
<dbReference type="EMBL" id="JH598105">
    <property type="status" value="NOT_ANNOTATED_CDS"/>
    <property type="molecule type" value="Genomic_DNA"/>
</dbReference>
<name>M4BBL1_HYAAE</name>
<feature type="region of interest" description="Disordered" evidence="1">
    <location>
        <begin position="140"/>
        <end position="178"/>
    </location>
</feature>
<dbReference type="HOGENOM" id="CLU_565580_0_0_1"/>
<proteinExistence type="predicted"/>
<dbReference type="EnsemblProtists" id="HpaT803674">
    <property type="protein sequence ID" value="HpaP803674"/>
    <property type="gene ID" value="HpaG803674"/>
</dbReference>
<protein>
    <recommendedName>
        <fullName evidence="4">Retrotransposon gag domain-containing protein</fullName>
    </recommendedName>
</protein>
<accession>M4BBL1</accession>